<evidence type="ECO:0000313" key="2">
    <source>
        <dbReference type="EMBL" id="KAK7685436.1"/>
    </source>
</evidence>
<gene>
    <name evidence="2" type="ORF">QCA50_011299</name>
</gene>
<dbReference type="Gene3D" id="2.60.120.260">
    <property type="entry name" value="Galactose-binding domain-like"/>
    <property type="match status" value="1"/>
</dbReference>
<evidence type="ECO:0000256" key="1">
    <source>
        <dbReference type="SAM" id="Phobius"/>
    </source>
</evidence>
<dbReference type="EMBL" id="JASBNA010000020">
    <property type="protein sequence ID" value="KAK7685436.1"/>
    <property type="molecule type" value="Genomic_DNA"/>
</dbReference>
<name>A0AAW0FX17_9APHY</name>
<organism evidence="2 3">
    <name type="scientific">Cerrena zonata</name>
    <dbReference type="NCBI Taxonomy" id="2478898"/>
    <lineage>
        <taxon>Eukaryota</taxon>
        <taxon>Fungi</taxon>
        <taxon>Dikarya</taxon>
        <taxon>Basidiomycota</taxon>
        <taxon>Agaricomycotina</taxon>
        <taxon>Agaricomycetes</taxon>
        <taxon>Polyporales</taxon>
        <taxon>Cerrenaceae</taxon>
        <taxon>Cerrena</taxon>
    </lineage>
</organism>
<feature type="transmembrane region" description="Helical" evidence="1">
    <location>
        <begin position="163"/>
        <end position="185"/>
    </location>
</feature>
<keyword evidence="3" id="KW-1185">Reference proteome</keyword>
<keyword evidence="1" id="KW-1133">Transmembrane helix</keyword>
<comment type="caution">
    <text evidence="2">The sequence shown here is derived from an EMBL/GenBank/DDBJ whole genome shotgun (WGS) entry which is preliminary data.</text>
</comment>
<keyword evidence="1" id="KW-0812">Transmembrane</keyword>
<proteinExistence type="predicted"/>
<dbReference type="AlphaFoldDB" id="A0AAW0FX17"/>
<protein>
    <submittedName>
        <fullName evidence="2">Uncharacterized protein</fullName>
    </submittedName>
</protein>
<reference evidence="2 3" key="1">
    <citation type="submission" date="2022-09" db="EMBL/GenBank/DDBJ databases">
        <authorList>
            <person name="Palmer J.M."/>
        </authorList>
    </citation>
    <scope>NUCLEOTIDE SEQUENCE [LARGE SCALE GENOMIC DNA]</scope>
    <source>
        <strain evidence="2 3">DSM 7382</strain>
    </source>
</reference>
<keyword evidence="1" id="KW-0472">Membrane</keyword>
<sequence length="272" mass="29471">MANDAPIALTILANDERVHYDDSWYAKPNSTSFFTTKANAIASLTFNGTLIQAYGVTGIGGAQATFLLDCIEVPTPPLSPSDSSIPLFNPGLQSDEEHQLTIRTMNDSLEFTLDSFLITTHPSKEITGRDIPAFKSCAAPIRVASSEKASTNISKKHGLHPGVIAGIIIGVAAFLAVVIFLVIFLRRRSRYPKRISAAEKGFNIIELEPMDGKKSLLYDLFAFKRRPTGSTPPVSNTRSHSTGIFSSVIMIPPFYTSTTSGSIPDAEGHPRQ</sequence>
<accession>A0AAW0FX17</accession>
<dbReference type="Proteomes" id="UP001385951">
    <property type="component" value="Unassembled WGS sequence"/>
</dbReference>
<evidence type="ECO:0000313" key="3">
    <source>
        <dbReference type="Proteomes" id="UP001385951"/>
    </source>
</evidence>